<comment type="caution">
    <text evidence="2">The sequence shown here is derived from an EMBL/GenBank/DDBJ whole genome shotgun (WGS) entry which is preliminary data.</text>
</comment>
<gene>
    <name evidence="2" type="ORF">CAMP_LOCUS19084</name>
</gene>
<keyword evidence="3" id="KW-1185">Reference proteome</keyword>
<keyword evidence="1" id="KW-0732">Signal</keyword>
<accession>A0A9P1NCF1</accession>
<evidence type="ECO:0000313" key="2">
    <source>
        <dbReference type="EMBL" id="CAI5456447.1"/>
    </source>
</evidence>
<protein>
    <recommendedName>
        <fullName evidence="4">CC domain-containing protein</fullName>
    </recommendedName>
</protein>
<evidence type="ECO:0000256" key="1">
    <source>
        <dbReference type="SAM" id="SignalP"/>
    </source>
</evidence>
<organism evidence="2 3">
    <name type="scientific">Caenorhabditis angaria</name>
    <dbReference type="NCBI Taxonomy" id="860376"/>
    <lineage>
        <taxon>Eukaryota</taxon>
        <taxon>Metazoa</taxon>
        <taxon>Ecdysozoa</taxon>
        <taxon>Nematoda</taxon>
        <taxon>Chromadorea</taxon>
        <taxon>Rhabditida</taxon>
        <taxon>Rhabditina</taxon>
        <taxon>Rhabditomorpha</taxon>
        <taxon>Rhabditoidea</taxon>
        <taxon>Rhabditidae</taxon>
        <taxon>Peloderinae</taxon>
        <taxon>Caenorhabditis</taxon>
    </lineage>
</organism>
<sequence>MFVKTFLVVIFCAFIQSCLAGGYACLDGVPGRECQPGEICVRHDFGQGVYRGISFFQNHLNTCCLVT</sequence>
<name>A0A9P1NCF1_9PELO</name>
<dbReference type="AlphaFoldDB" id="A0A9P1NCF1"/>
<proteinExistence type="predicted"/>
<evidence type="ECO:0008006" key="4">
    <source>
        <dbReference type="Google" id="ProtNLM"/>
    </source>
</evidence>
<evidence type="ECO:0000313" key="3">
    <source>
        <dbReference type="Proteomes" id="UP001152747"/>
    </source>
</evidence>
<dbReference type="EMBL" id="CANHGI010000006">
    <property type="protein sequence ID" value="CAI5456447.1"/>
    <property type="molecule type" value="Genomic_DNA"/>
</dbReference>
<feature type="chain" id="PRO_5040447556" description="CC domain-containing protein" evidence="1">
    <location>
        <begin position="21"/>
        <end position="67"/>
    </location>
</feature>
<dbReference type="Proteomes" id="UP001152747">
    <property type="component" value="Unassembled WGS sequence"/>
</dbReference>
<dbReference type="PROSITE" id="PS51257">
    <property type="entry name" value="PROKAR_LIPOPROTEIN"/>
    <property type="match status" value="1"/>
</dbReference>
<reference evidence="2" key="1">
    <citation type="submission" date="2022-11" db="EMBL/GenBank/DDBJ databases">
        <authorList>
            <person name="Kikuchi T."/>
        </authorList>
    </citation>
    <scope>NUCLEOTIDE SEQUENCE</scope>
    <source>
        <strain evidence="2">PS1010</strain>
    </source>
</reference>
<feature type="signal peptide" evidence="1">
    <location>
        <begin position="1"/>
        <end position="20"/>
    </location>
</feature>